<dbReference type="PANTHER" id="PTHR35043:SF8">
    <property type="entry name" value="DUF4220 DOMAIN-CONTAINING PROTEIN"/>
    <property type="match status" value="1"/>
</dbReference>
<keyword evidence="1" id="KW-1133">Transmembrane helix</keyword>
<protein>
    <submittedName>
        <fullName evidence="2">Str. FM013</fullName>
    </submittedName>
</protein>
<organism evidence="2 3">
    <name type="scientific">Penicillium camemberti (strain FM 013)</name>
    <dbReference type="NCBI Taxonomy" id="1429867"/>
    <lineage>
        <taxon>Eukaryota</taxon>
        <taxon>Fungi</taxon>
        <taxon>Dikarya</taxon>
        <taxon>Ascomycota</taxon>
        <taxon>Pezizomycotina</taxon>
        <taxon>Eurotiomycetes</taxon>
        <taxon>Eurotiomycetidae</taxon>
        <taxon>Eurotiales</taxon>
        <taxon>Aspergillaceae</taxon>
        <taxon>Penicillium</taxon>
    </lineage>
</organism>
<dbReference type="AlphaFoldDB" id="A0A0G4P3J0"/>
<feature type="transmembrane region" description="Helical" evidence="1">
    <location>
        <begin position="296"/>
        <end position="319"/>
    </location>
</feature>
<dbReference type="Proteomes" id="UP000053732">
    <property type="component" value="Unassembled WGS sequence"/>
</dbReference>
<gene>
    <name evidence="2" type="ORF">PCAMFM013_S005g000060</name>
</gene>
<dbReference type="PANTHER" id="PTHR35043">
    <property type="entry name" value="TRANSCRIPTION FACTOR DOMAIN-CONTAINING PROTEIN"/>
    <property type="match status" value="1"/>
</dbReference>
<evidence type="ECO:0000256" key="1">
    <source>
        <dbReference type="SAM" id="Phobius"/>
    </source>
</evidence>
<name>A0A0G4P3J0_PENC3</name>
<keyword evidence="1" id="KW-0812">Transmembrane</keyword>
<keyword evidence="1" id="KW-0472">Membrane</keyword>
<feature type="transmembrane region" description="Helical" evidence="1">
    <location>
        <begin position="331"/>
        <end position="350"/>
    </location>
</feature>
<evidence type="ECO:0000313" key="2">
    <source>
        <dbReference type="EMBL" id="CRL20896.1"/>
    </source>
</evidence>
<sequence>MTVNLNSSQTLVTASLTASPNGRIDGWSDQPNSRGTLDILWMCLSTTFLCTYTILCLNCPARNEGFWRTQARKLLWMAIAIAGPEFVLTAAAGQLAAARDSVKSFHALGATTWTYRHGFFANMGGFELVPADGGPFRINSKHIHWLASRGYIDVPEVSDEEIWDKSKQDTIAKLITCVQVAYLILQCIGRAASGLAVTTIELSTVAIVGCTLMTSICWLHKPLDVYYPVQIKMNISMGQVLQEAGPIAARPYRQTPLDFVDDLRPSWALNIQTFMKMPVGPFQRPIPRIGDSRLPWLTWTESSFLCLATLTYASIHLIGWNFQFPTHTEQILWRVSSLILLGTTVAFWILESMAMWYRYGGGQEILIKLFTTRTATADSTNSTEPKQTYTADDNTYLHETPFEPRELPLSWEFWSIFPIAFIYGTARTYILVETLVGLRSLPWTTYLTVEWAQFFPHI</sequence>
<feature type="transmembrane region" description="Helical" evidence="1">
    <location>
        <begin position="73"/>
        <end position="97"/>
    </location>
</feature>
<accession>A0A0G4P3J0</accession>
<proteinExistence type="predicted"/>
<dbReference type="STRING" id="1429867.A0A0G4P3J0"/>
<reference evidence="2 3" key="1">
    <citation type="journal article" date="2014" name="Nat. Commun.">
        <title>Multiple recent horizontal transfers of a large genomic region in cheese making fungi.</title>
        <authorList>
            <person name="Cheeseman K."/>
            <person name="Ropars J."/>
            <person name="Renault P."/>
            <person name="Dupont J."/>
            <person name="Gouzy J."/>
            <person name="Branca A."/>
            <person name="Abraham A.L."/>
            <person name="Ceppi M."/>
            <person name="Conseiller E."/>
            <person name="Debuchy R."/>
            <person name="Malagnac F."/>
            <person name="Goarin A."/>
            <person name="Silar P."/>
            <person name="Lacoste S."/>
            <person name="Sallet E."/>
            <person name="Bensimon A."/>
            <person name="Giraud T."/>
            <person name="Brygoo Y."/>
        </authorList>
    </citation>
    <scope>NUCLEOTIDE SEQUENCE [LARGE SCALE GENOMIC DNA]</scope>
    <source>
        <strain evidence="3">FM 013</strain>
    </source>
</reference>
<evidence type="ECO:0000313" key="3">
    <source>
        <dbReference type="Proteomes" id="UP000053732"/>
    </source>
</evidence>
<dbReference type="EMBL" id="HG793138">
    <property type="protein sequence ID" value="CRL20896.1"/>
    <property type="molecule type" value="Genomic_DNA"/>
</dbReference>
<keyword evidence="3" id="KW-1185">Reference proteome</keyword>
<feature type="transmembrane region" description="Helical" evidence="1">
    <location>
        <begin position="39"/>
        <end position="61"/>
    </location>
</feature>